<dbReference type="EMBL" id="JAMDGZ010000068">
    <property type="protein sequence ID" value="MDD1016961.1"/>
    <property type="molecule type" value="Genomic_DNA"/>
</dbReference>
<comment type="caution">
    <text evidence="2">The sequence shown here is derived from an EMBL/GenBank/DDBJ whole genome shotgun (WGS) entry which is preliminary data.</text>
</comment>
<dbReference type="RefSeq" id="WP_273895578.1">
    <property type="nucleotide sequence ID" value="NZ_JAMDGP010000062.1"/>
</dbReference>
<evidence type="ECO:0008006" key="4">
    <source>
        <dbReference type="Google" id="ProtNLM"/>
    </source>
</evidence>
<dbReference type="Proteomes" id="UP001148184">
    <property type="component" value="Unassembled WGS sequence"/>
</dbReference>
<evidence type="ECO:0000313" key="2">
    <source>
        <dbReference type="EMBL" id="MDD1016961.1"/>
    </source>
</evidence>
<keyword evidence="3" id="KW-1185">Reference proteome</keyword>
<dbReference type="PROSITE" id="PS51257">
    <property type="entry name" value="PROKAR_LIPOPROTEIN"/>
    <property type="match status" value="1"/>
</dbReference>
<keyword evidence="1" id="KW-0732">Signal</keyword>
<proteinExistence type="predicted"/>
<organism evidence="2 3">
    <name type="scientific">Pseudomonas rubra</name>
    <dbReference type="NCBI Taxonomy" id="2942627"/>
    <lineage>
        <taxon>Bacteria</taxon>
        <taxon>Pseudomonadati</taxon>
        <taxon>Pseudomonadota</taxon>
        <taxon>Gammaproteobacteria</taxon>
        <taxon>Pseudomonadales</taxon>
        <taxon>Pseudomonadaceae</taxon>
        <taxon>Pseudomonas</taxon>
    </lineage>
</organism>
<name>A0ABT5PF75_9PSED</name>
<reference evidence="2 3" key="1">
    <citation type="submission" date="2022-05" db="EMBL/GenBank/DDBJ databases">
        <title>Novel Pseudomonas spp. Isolated from a Rainbow Trout Aquaculture Facility.</title>
        <authorList>
            <person name="Testerman T."/>
            <person name="Graf J."/>
        </authorList>
    </citation>
    <scope>NUCLEOTIDE SEQUENCE [LARGE SCALE GENOMIC DNA]</scope>
    <source>
        <strain evidence="2 3">ID1025</strain>
    </source>
</reference>
<evidence type="ECO:0000256" key="1">
    <source>
        <dbReference type="SAM" id="SignalP"/>
    </source>
</evidence>
<accession>A0ABT5PF75</accession>
<gene>
    <name evidence="2" type="ORF">M5G17_25165</name>
</gene>
<feature type="signal peptide" evidence="1">
    <location>
        <begin position="1"/>
        <end position="18"/>
    </location>
</feature>
<protein>
    <recommendedName>
        <fullName evidence="4">Lipoprotein</fullName>
    </recommendedName>
</protein>
<feature type="chain" id="PRO_5046822808" description="Lipoprotein" evidence="1">
    <location>
        <begin position="19"/>
        <end position="267"/>
    </location>
</feature>
<evidence type="ECO:0000313" key="3">
    <source>
        <dbReference type="Proteomes" id="UP001148184"/>
    </source>
</evidence>
<sequence length="267" mass="29618">MRKVFVLSVMAGMLGGCALPPPPPSPYEAYLKRETTVVALRPYVDSTKVPVFSDSSKLLDFADKIGGGQGKYETDAVYQKRVSALSLFSVISTIPENNIEFDKQTGAIKFSMMLLPSDCSGAKNYSYMAPVCYGLWLPEVRKVMDHYEGQNGYGAKAGVDVIKVKRPMLVLPPVKPPSAVPIARINGSLRITPEQLAKERDDLRLAINLESVPQHLRMTTNYSQATVQNQRELLIDNYIFDIKIAGVSVVNIKTHQVYSDKFDISIR</sequence>